<accession>A0A8B7N8B9</accession>
<name>A0A8B7N8B9_HYAAZ</name>
<feature type="region of interest" description="Disordered" evidence="1">
    <location>
        <begin position="1"/>
        <end position="28"/>
    </location>
</feature>
<dbReference type="Proteomes" id="UP000694843">
    <property type="component" value="Unplaced"/>
</dbReference>
<dbReference type="AlphaFoldDB" id="A0A8B7N8B9"/>
<evidence type="ECO:0000313" key="2">
    <source>
        <dbReference type="Proteomes" id="UP000694843"/>
    </source>
</evidence>
<organism evidence="2 3">
    <name type="scientific">Hyalella azteca</name>
    <name type="common">Amphipod</name>
    <dbReference type="NCBI Taxonomy" id="294128"/>
    <lineage>
        <taxon>Eukaryota</taxon>
        <taxon>Metazoa</taxon>
        <taxon>Ecdysozoa</taxon>
        <taxon>Arthropoda</taxon>
        <taxon>Crustacea</taxon>
        <taxon>Multicrustacea</taxon>
        <taxon>Malacostraca</taxon>
        <taxon>Eumalacostraca</taxon>
        <taxon>Peracarida</taxon>
        <taxon>Amphipoda</taxon>
        <taxon>Senticaudata</taxon>
        <taxon>Talitrida</taxon>
        <taxon>Talitroidea</taxon>
        <taxon>Hyalellidae</taxon>
        <taxon>Hyalella</taxon>
    </lineage>
</organism>
<feature type="region of interest" description="Disordered" evidence="1">
    <location>
        <begin position="33"/>
        <end position="52"/>
    </location>
</feature>
<feature type="region of interest" description="Disordered" evidence="1">
    <location>
        <begin position="87"/>
        <end position="127"/>
    </location>
</feature>
<feature type="compositionally biased region" description="Polar residues" evidence="1">
    <location>
        <begin position="102"/>
        <end position="116"/>
    </location>
</feature>
<evidence type="ECO:0000313" key="3">
    <source>
        <dbReference type="RefSeq" id="XP_018010152.2"/>
    </source>
</evidence>
<evidence type="ECO:0000256" key="1">
    <source>
        <dbReference type="SAM" id="MobiDB-lite"/>
    </source>
</evidence>
<reference evidence="3" key="1">
    <citation type="submission" date="2025-08" db="UniProtKB">
        <authorList>
            <consortium name="RefSeq"/>
        </authorList>
    </citation>
    <scope>IDENTIFICATION</scope>
    <source>
        <tissue evidence="3">Whole organism</tissue>
    </source>
</reference>
<dbReference type="OrthoDB" id="6374621at2759"/>
<proteinExistence type="predicted"/>
<dbReference type="RefSeq" id="XP_018010152.2">
    <property type="nucleotide sequence ID" value="XM_018154663.2"/>
</dbReference>
<gene>
    <name evidence="3" type="primary">LOC108667619</name>
</gene>
<protein>
    <submittedName>
        <fullName evidence="3">Uncharacterized protein LOC108667619</fullName>
    </submittedName>
</protein>
<sequence>MTYGDFPFTPFIVPETRDQPAGTKMDGSVFRQVQSPDSIVQNLPDNSPRLRSQRNLSVMLPASRGTPHQPTVFMNTSSVSLTEEYRVPSLPSEPLPRHLTRRQQPSMSTRPTPQQRASHEPQNEGLSPKDILAKTMAKVWFERNAEKAHATLKSAQMAARMKELRKQLDYIDDTEWYYTPIDELIGQY</sequence>
<dbReference type="GeneID" id="108667619"/>
<dbReference type="KEGG" id="hazt:108667619"/>
<keyword evidence="2" id="KW-1185">Reference proteome</keyword>